<keyword evidence="2" id="KW-1185">Reference proteome</keyword>
<dbReference type="Proteomes" id="UP001210865">
    <property type="component" value="Chromosome"/>
</dbReference>
<organism evidence="1 2">
    <name type="scientific">Sphingomonas abietis</name>
    <dbReference type="NCBI Taxonomy" id="3012344"/>
    <lineage>
        <taxon>Bacteria</taxon>
        <taxon>Pseudomonadati</taxon>
        <taxon>Pseudomonadota</taxon>
        <taxon>Alphaproteobacteria</taxon>
        <taxon>Sphingomonadales</taxon>
        <taxon>Sphingomonadaceae</taxon>
        <taxon>Sphingomonas</taxon>
    </lineage>
</organism>
<proteinExistence type="predicted"/>
<dbReference type="EMBL" id="CP115174">
    <property type="protein sequence ID" value="WBO23023.1"/>
    <property type="molecule type" value="Genomic_DNA"/>
</dbReference>
<gene>
    <name evidence="1" type="ORF">PBT88_02475</name>
</gene>
<evidence type="ECO:0000313" key="2">
    <source>
        <dbReference type="Proteomes" id="UP001210865"/>
    </source>
</evidence>
<dbReference type="RefSeq" id="WP_270077660.1">
    <property type="nucleotide sequence ID" value="NZ_CP115174.1"/>
</dbReference>
<name>A0ABY7NQX1_9SPHN</name>
<sequence>MAVIATPTLAVPRAAEAPTGPEVTIPFFGEDGTSDYRIDGERGIYLLSATDGQWYYLHVSPDCPRLASARGFSIDTGPNGQLDRSSTIMVEGWRCLLSSVTRSPVPPGYKTLHLGRHREHGRK</sequence>
<accession>A0ABY7NQX1</accession>
<evidence type="ECO:0000313" key="1">
    <source>
        <dbReference type="EMBL" id="WBO23023.1"/>
    </source>
</evidence>
<protein>
    <submittedName>
        <fullName evidence="1">Uncharacterized protein</fullName>
    </submittedName>
</protein>
<reference evidence="1 2" key="1">
    <citation type="submission" date="2022-12" db="EMBL/GenBank/DDBJ databases">
        <title>Sphingomonas abieness sp. nov., an endophytic bacterium isolated from Abies koreana.</title>
        <authorList>
            <person name="Jiang L."/>
            <person name="Lee J."/>
        </authorList>
    </citation>
    <scope>NUCLEOTIDE SEQUENCE [LARGE SCALE GENOMIC DNA]</scope>
    <source>
        <strain evidence="2">PAMB 00755</strain>
    </source>
</reference>